<proteinExistence type="predicted"/>
<accession>A0A9P5LYB4</accession>
<dbReference type="RefSeq" id="XP_038730027.1">
    <property type="nucleotide sequence ID" value="XM_038878945.1"/>
</dbReference>
<dbReference type="GeneID" id="62152018"/>
<keyword evidence="3" id="KW-1185">Reference proteome</keyword>
<evidence type="ECO:0000313" key="3">
    <source>
        <dbReference type="Proteomes" id="UP000710849"/>
    </source>
</evidence>
<feature type="compositionally biased region" description="Polar residues" evidence="1">
    <location>
        <begin position="74"/>
        <end position="103"/>
    </location>
</feature>
<dbReference type="Proteomes" id="UP000710849">
    <property type="component" value="Unassembled WGS sequence"/>
</dbReference>
<feature type="compositionally biased region" description="Acidic residues" evidence="1">
    <location>
        <begin position="15"/>
        <end position="24"/>
    </location>
</feature>
<comment type="caution">
    <text evidence="2">The sequence shown here is derived from an EMBL/GenBank/DDBJ whole genome shotgun (WGS) entry which is preliminary data.</text>
</comment>
<sequence length="221" mass="25276">MSNVAEFQPRRDDKFELEDITETEDDRHSVQWKDGQYTSQRPISTIPNSGTRLRPSSSESDQSRERSDYGSVPAYTSSGSAECSFPRYTSHQPRYRRQPNSVHIRQPGERSFLPTAYATQHQYRTPSPSPPPLSPPRIRISRQRSPPSPTYSVFRNQSTFTPAARYQMDSGLPSMRHRNAYTSTARPDQYTGAWGAQVTEFRTAEGNDAYRRFLRSEAGMI</sequence>
<gene>
    <name evidence="2" type="ORF">EAE97_008430</name>
</gene>
<organism evidence="2 3">
    <name type="scientific">Botrytis byssoidea</name>
    <dbReference type="NCBI Taxonomy" id="139641"/>
    <lineage>
        <taxon>Eukaryota</taxon>
        <taxon>Fungi</taxon>
        <taxon>Dikarya</taxon>
        <taxon>Ascomycota</taxon>
        <taxon>Pezizomycotina</taxon>
        <taxon>Leotiomycetes</taxon>
        <taxon>Helotiales</taxon>
        <taxon>Sclerotiniaceae</taxon>
        <taxon>Botrytis</taxon>
    </lineage>
</organism>
<feature type="compositionally biased region" description="Polar residues" evidence="1">
    <location>
        <begin position="36"/>
        <end position="55"/>
    </location>
</feature>
<evidence type="ECO:0000313" key="2">
    <source>
        <dbReference type="EMBL" id="KAF7934070.1"/>
    </source>
</evidence>
<dbReference type="EMBL" id="RCSW01000018">
    <property type="protein sequence ID" value="KAF7934070.1"/>
    <property type="molecule type" value="Genomic_DNA"/>
</dbReference>
<reference evidence="2 3" key="1">
    <citation type="journal article" date="2020" name="Genome Biol. Evol.">
        <title>Comparative genomics of Sclerotiniaceae.</title>
        <authorList>
            <person name="Valero Jimenez C.A."/>
            <person name="Steentjes M."/>
            <person name="Scholten O.E."/>
            <person name="Van Kan J.A.L."/>
        </authorList>
    </citation>
    <scope>NUCLEOTIDE SEQUENCE [LARGE SCALE GENOMIC DNA]</scope>
    <source>
        <strain evidence="2 3">MUCL 94</strain>
    </source>
</reference>
<evidence type="ECO:0000256" key="1">
    <source>
        <dbReference type="SAM" id="MobiDB-lite"/>
    </source>
</evidence>
<dbReference type="AlphaFoldDB" id="A0A9P5LYB4"/>
<protein>
    <submittedName>
        <fullName evidence="2">Uncharacterized protein</fullName>
    </submittedName>
</protein>
<name>A0A9P5LYB4_9HELO</name>
<feature type="region of interest" description="Disordered" evidence="1">
    <location>
        <begin position="1"/>
        <end position="151"/>
    </location>
</feature>